<evidence type="ECO:0000313" key="4">
    <source>
        <dbReference type="Proteomes" id="UP000327013"/>
    </source>
</evidence>
<name>A0A5N6KR07_9ROSI</name>
<reference evidence="2 4" key="1">
    <citation type="submission" date="2019-06" db="EMBL/GenBank/DDBJ databases">
        <title>A chromosomal-level reference genome of Carpinus fangiana (Coryloideae, Betulaceae).</title>
        <authorList>
            <person name="Yang X."/>
            <person name="Wang Z."/>
            <person name="Zhang L."/>
            <person name="Hao G."/>
            <person name="Liu J."/>
            <person name="Yang Y."/>
        </authorList>
    </citation>
    <scope>NUCLEOTIDE SEQUENCE [LARGE SCALE GENOMIC DNA]</scope>
    <source>
        <strain evidence="2">Cfa_2016G</strain>
        <tissue evidence="2">Leaf</tissue>
    </source>
</reference>
<dbReference type="EMBL" id="VIBQ01000099">
    <property type="protein sequence ID" value="KAB8754748.1"/>
    <property type="molecule type" value="Genomic_DNA"/>
</dbReference>
<comment type="caution">
    <text evidence="2">The sequence shown here is derived from an EMBL/GenBank/DDBJ whole genome shotgun (WGS) entry which is preliminary data.</text>
</comment>
<feature type="region of interest" description="Disordered" evidence="1">
    <location>
        <begin position="282"/>
        <end position="439"/>
    </location>
</feature>
<dbReference type="EMBL" id="VIBQ01000010">
    <property type="protein sequence ID" value="KAB8338879.1"/>
    <property type="molecule type" value="Genomic_DNA"/>
</dbReference>
<dbReference type="AlphaFoldDB" id="A0A5N6KR07"/>
<organism evidence="2 4">
    <name type="scientific">Carpinus fangiana</name>
    <dbReference type="NCBI Taxonomy" id="176857"/>
    <lineage>
        <taxon>Eukaryota</taxon>
        <taxon>Viridiplantae</taxon>
        <taxon>Streptophyta</taxon>
        <taxon>Embryophyta</taxon>
        <taxon>Tracheophyta</taxon>
        <taxon>Spermatophyta</taxon>
        <taxon>Magnoliopsida</taxon>
        <taxon>eudicotyledons</taxon>
        <taxon>Gunneridae</taxon>
        <taxon>Pentapetalae</taxon>
        <taxon>rosids</taxon>
        <taxon>fabids</taxon>
        <taxon>Fagales</taxon>
        <taxon>Betulaceae</taxon>
        <taxon>Carpinus</taxon>
    </lineage>
</organism>
<accession>A0A5N6KR07</accession>
<keyword evidence="4" id="KW-1185">Reference proteome</keyword>
<evidence type="ECO:0000313" key="3">
    <source>
        <dbReference type="EMBL" id="KAB8754748.1"/>
    </source>
</evidence>
<proteinExistence type="predicted"/>
<evidence type="ECO:0000313" key="2">
    <source>
        <dbReference type="EMBL" id="KAB8338879.1"/>
    </source>
</evidence>
<protein>
    <submittedName>
        <fullName evidence="2">Uncharacterized protein</fullName>
    </submittedName>
</protein>
<feature type="compositionally biased region" description="Basic residues" evidence="1">
    <location>
        <begin position="294"/>
        <end position="304"/>
    </location>
</feature>
<feature type="compositionally biased region" description="Pro residues" evidence="1">
    <location>
        <begin position="134"/>
        <end position="143"/>
    </location>
</feature>
<dbReference type="Proteomes" id="UP000327013">
    <property type="component" value="Unassembled WGS sequence"/>
</dbReference>
<evidence type="ECO:0000256" key="1">
    <source>
        <dbReference type="SAM" id="MobiDB-lite"/>
    </source>
</evidence>
<sequence length="439" mass="49144">MAPLPEDCSTIHSIIATGQRCPGCGRIALEEIVPHLQPGERGSTPATAIAIESPQRPVQALPIQEIPAPRHSTSRHFDPEEAAQAIRSFPSIGHTRSSVQNAWGHRNTSIARTNYQQSYGQSDAGAPRHSQRPAAPPYQPPRPAIPQIPVTIYAHIAEFEGASQYDPSAQWTRFPNSFARTTTRFDNNQIYTREAFRNEIKHRLEEWAQNDLDALAEWERNNHAFNKTAGFIIANTITPPPVEISWPHRDDDQTLPAESILQVFPKRVIYFIVTLQYIPDDGGPAAATPEKPSPKKKNTPKKGKVKPEPGSYFRKPTQIPPPRQTVEQEEVQPSRTEPYMLDDELRSESSESLRSVFRHPQPLTELQQQDSPQIAKAGPSEPSKRVRQSSAGSVMAERLRSKRSHHNIVQTAEDSQQQEEEEEHQGTATGRGKGKAKKR</sequence>
<feature type="region of interest" description="Disordered" evidence="1">
    <location>
        <begin position="119"/>
        <end position="143"/>
    </location>
</feature>
<gene>
    <name evidence="2" type="ORF">FH972_021823</name>
    <name evidence="3" type="ORF">FH972_026539</name>
</gene>